<dbReference type="GO" id="GO:0017101">
    <property type="term" value="C:aminoacyl-tRNA synthetase multienzyme complex"/>
    <property type="evidence" value="ECO:0007669"/>
    <property type="project" value="TreeGrafter"/>
</dbReference>
<keyword evidence="7" id="KW-0067">ATP-binding</keyword>
<feature type="compositionally biased region" description="Basic residues" evidence="12">
    <location>
        <begin position="90"/>
        <end position="102"/>
    </location>
</feature>
<feature type="compositionally biased region" description="Basic residues" evidence="12">
    <location>
        <begin position="1"/>
        <end position="18"/>
    </location>
</feature>
<protein>
    <recommendedName>
        <fullName evidence="3">aspartate--tRNA ligase</fullName>
        <ecNumber evidence="3">6.1.1.12</ecNumber>
    </recommendedName>
    <alternativeName>
        <fullName evidence="10">Aspartyl-tRNA synthetase</fullName>
    </alternativeName>
</protein>
<dbReference type="AlphaFoldDB" id="A0A4T0B5C7"/>
<dbReference type="PROSITE" id="PS50862">
    <property type="entry name" value="AA_TRNA_LIGASE_II"/>
    <property type="match status" value="1"/>
</dbReference>
<dbReference type="CDD" id="cd04320">
    <property type="entry name" value="AspRS_cyto_N"/>
    <property type="match status" value="1"/>
</dbReference>
<dbReference type="Gene3D" id="3.30.930.10">
    <property type="entry name" value="Bira Bifunctional Protein, Domain 2"/>
    <property type="match status" value="1"/>
</dbReference>
<dbReference type="PANTHER" id="PTHR43450:SF2">
    <property type="entry name" value="ASPARTATE--TRNA LIGASE"/>
    <property type="match status" value="1"/>
</dbReference>
<dbReference type="Pfam" id="PF01336">
    <property type="entry name" value="tRNA_anti-codon"/>
    <property type="match status" value="1"/>
</dbReference>
<evidence type="ECO:0000256" key="9">
    <source>
        <dbReference type="ARBA" id="ARBA00023146"/>
    </source>
</evidence>
<feature type="compositionally biased region" description="Basic and acidic residues" evidence="12">
    <location>
        <begin position="147"/>
        <end position="162"/>
    </location>
</feature>
<sequence length="1029" mass="115545">MVMKKALHKLVPGHHRRSTSASGNHSNSDSGTPTSVSRASTDIPDRSRQSLDSSARPGSKARFASPRNSTSIDTRKSLDVSRASTDMSHRRQSRSTSHHRATHSPLGAFRHKLRRGSSSSSSDDGRPLNALGEPMSKAQLRKRTKLQQKEERHRKAEEHAAADRQLQQQTQARAEAEETGDMKSKYGILPLNYYAPQQPPNEKRVNLLELSERDVGSWVTFRARVHMIRQMSSRRVFIQLRQQTASIQGVLHEHAGVSLGMVYWTKHLKLESVVRVRAVVQEPKAKQGKITGCSIENLEVSIHELHVEGSRTMPLPFNVAEAEVTREEAELTKNARHHISDRTRLANRIVDLRSNTSQSIFRVQSGVSSFFREYLRGQGFIEIHTPKLQGGATESGASVFKVDYFGRPAFLAQSPQLAKQMCISADFGKVFEIGAVFRAENSNTHRHMTEYTGLDLEMAIDEHYHEVLRTLDGLFKFMFKKVYENYRHEIDTLKKHFPHEDLVWLDKTPIIPFSEGIRLLNDSGWRDEHGNPLPEDEDLGTRDEIQLGKVIKQVYGTDYYVLDKFPATARPFYAMPDPENSKVTNSFDIFLRGQEILSGGQRIHDEKMLIKQMERLKMDPSTLDEYMQGFAWGAPPHGGGGIGLERMLMLLLSLGDIRHATLFPRDPKSFPTKPVVKQLRHPEASTLHPPWEGQDRHAAGMELPPVEQLIANYGDASNTSWLEPRTEIWRDDVTGAAVGFVPHQGYAITVGDPLCHKSQYARTIQGYLHYIKKERGIKPLWLLCGGDVEEVLSSHKFDWRTFSVAAEQRLDPGNNPAVHDHDIQRKIRHASKEGVKVHDYPLGTPVPADIKKKIDGRIKDWLANRKGKQVHLTDIHPWQDEAHRQYHYTTDKDGQISGFVIMAQLSPDHGWQVKFSLDFPGAPSGAIELLVMHALSQVAAGGAQSVTFGGGASSKLTPGHNLKGTRIKVLSKAYHAIATELKLTAKSEFREKLGAQDDPIYVCYPPHGLGPGGVKAILTFFEDTDDGNN</sequence>
<dbReference type="HAMAP" id="MF_02075">
    <property type="entry name" value="Asp_tRNA_synth_type2"/>
    <property type="match status" value="1"/>
</dbReference>
<evidence type="ECO:0000256" key="4">
    <source>
        <dbReference type="ARBA" id="ARBA00022490"/>
    </source>
</evidence>
<proteinExistence type="inferred from homology"/>
<evidence type="ECO:0000256" key="12">
    <source>
        <dbReference type="SAM" id="MobiDB-lite"/>
    </source>
</evidence>
<feature type="region of interest" description="Disordered" evidence="12">
    <location>
        <begin position="1"/>
        <end position="181"/>
    </location>
</feature>
<dbReference type="Gene3D" id="2.40.50.140">
    <property type="entry name" value="Nucleic acid-binding proteins"/>
    <property type="match status" value="1"/>
</dbReference>
<dbReference type="InterPro" id="IPR012340">
    <property type="entry name" value="NA-bd_OB-fold"/>
</dbReference>
<accession>A0A4T0B5C7</accession>
<keyword evidence="4" id="KW-0963">Cytoplasm</keyword>
<dbReference type="InterPro" id="IPR004365">
    <property type="entry name" value="NA-bd_OB_tRNA"/>
</dbReference>
<dbReference type="InterPro" id="IPR024320">
    <property type="entry name" value="LPG_synthase_C"/>
</dbReference>
<dbReference type="PRINTS" id="PR01042">
    <property type="entry name" value="TRNASYNTHASP"/>
</dbReference>
<dbReference type="NCBIfam" id="NF003483">
    <property type="entry name" value="PRK05159.1"/>
    <property type="match status" value="1"/>
</dbReference>
<keyword evidence="9 14" id="KW-0030">Aminoacyl-tRNA synthetase</keyword>
<comment type="caution">
    <text evidence="14">The sequence shown here is derived from an EMBL/GenBank/DDBJ whole genome shotgun (WGS) entry which is preliminary data.</text>
</comment>
<evidence type="ECO:0000256" key="5">
    <source>
        <dbReference type="ARBA" id="ARBA00022598"/>
    </source>
</evidence>
<dbReference type="InterPro" id="IPR002312">
    <property type="entry name" value="Asp/Asn-tRNA-synth_IIb"/>
</dbReference>
<keyword evidence="6" id="KW-0547">Nucleotide-binding</keyword>
<dbReference type="InterPro" id="IPR045864">
    <property type="entry name" value="aa-tRNA-synth_II/BPL/LPL"/>
</dbReference>
<dbReference type="InterPro" id="IPR004364">
    <property type="entry name" value="Aa-tRNA-synt_II"/>
</dbReference>
<dbReference type="CDD" id="cd00776">
    <property type="entry name" value="AsxRS_core"/>
    <property type="match status" value="1"/>
</dbReference>
<gene>
    <name evidence="14" type="ORF">D6C78_10324</name>
</gene>
<organism evidence="14 15">
    <name type="scientific">Aureobasidium pullulans</name>
    <name type="common">Black yeast</name>
    <name type="synonym">Pullularia pullulans</name>
    <dbReference type="NCBI Taxonomy" id="5580"/>
    <lineage>
        <taxon>Eukaryota</taxon>
        <taxon>Fungi</taxon>
        <taxon>Dikarya</taxon>
        <taxon>Ascomycota</taxon>
        <taxon>Pezizomycotina</taxon>
        <taxon>Dothideomycetes</taxon>
        <taxon>Dothideomycetidae</taxon>
        <taxon>Dothideales</taxon>
        <taxon>Saccotheciaceae</taxon>
        <taxon>Aureobasidium</taxon>
    </lineage>
</organism>
<dbReference type="GO" id="GO:0004815">
    <property type="term" value="F:aspartate-tRNA ligase activity"/>
    <property type="evidence" value="ECO:0007669"/>
    <property type="project" value="UniProtKB-EC"/>
</dbReference>
<evidence type="ECO:0000313" key="15">
    <source>
        <dbReference type="Proteomes" id="UP000308724"/>
    </source>
</evidence>
<evidence type="ECO:0000313" key="14">
    <source>
        <dbReference type="EMBL" id="TIA29260.1"/>
    </source>
</evidence>
<evidence type="ECO:0000259" key="13">
    <source>
        <dbReference type="PROSITE" id="PS50862"/>
    </source>
</evidence>
<evidence type="ECO:0000256" key="10">
    <source>
        <dbReference type="ARBA" id="ARBA00033155"/>
    </source>
</evidence>
<dbReference type="NCBIfam" id="TIGR00458">
    <property type="entry name" value="aspS_nondisc"/>
    <property type="match status" value="1"/>
</dbReference>
<evidence type="ECO:0000256" key="7">
    <source>
        <dbReference type="ARBA" id="ARBA00022840"/>
    </source>
</evidence>
<dbReference type="GO" id="GO:0006422">
    <property type="term" value="P:aspartyl-tRNA aminoacylation"/>
    <property type="evidence" value="ECO:0007669"/>
    <property type="project" value="InterPro"/>
</dbReference>
<dbReference type="SUPFAM" id="SSF50249">
    <property type="entry name" value="Nucleic acid-binding proteins"/>
    <property type="match status" value="1"/>
</dbReference>
<evidence type="ECO:0000256" key="2">
    <source>
        <dbReference type="ARBA" id="ARBA00005312"/>
    </source>
</evidence>
<evidence type="ECO:0000256" key="11">
    <source>
        <dbReference type="ARBA" id="ARBA00047904"/>
    </source>
</evidence>
<reference evidence="14 15" key="1">
    <citation type="submission" date="2018-10" db="EMBL/GenBank/DDBJ databases">
        <title>Fifty Aureobasidium pullulans genomes reveal a recombining polyextremotolerant generalist.</title>
        <authorList>
            <person name="Gostincar C."/>
            <person name="Turk M."/>
            <person name="Zajc J."/>
            <person name="Gunde-Cimerman N."/>
        </authorList>
    </citation>
    <scope>NUCLEOTIDE SEQUENCE [LARGE SCALE GENOMIC DNA]</scope>
    <source>
        <strain evidence="14 15">EXF-1645</strain>
    </source>
</reference>
<name>A0A4T0B5C7_AURPU</name>
<dbReference type="GO" id="GO:0005524">
    <property type="term" value="F:ATP binding"/>
    <property type="evidence" value="ECO:0007669"/>
    <property type="project" value="UniProtKB-KW"/>
</dbReference>
<dbReference type="GO" id="GO:0003723">
    <property type="term" value="F:RNA binding"/>
    <property type="evidence" value="ECO:0007669"/>
    <property type="project" value="TreeGrafter"/>
</dbReference>
<evidence type="ECO:0000256" key="8">
    <source>
        <dbReference type="ARBA" id="ARBA00022917"/>
    </source>
</evidence>
<keyword evidence="8" id="KW-0648">Protein biosynthesis</keyword>
<comment type="catalytic activity">
    <reaction evidence="11">
        <text>tRNA(Asp) + L-aspartate + ATP = L-aspartyl-tRNA(Asp) + AMP + diphosphate</text>
        <dbReference type="Rhea" id="RHEA:19649"/>
        <dbReference type="Rhea" id="RHEA-COMP:9660"/>
        <dbReference type="Rhea" id="RHEA-COMP:9678"/>
        <dbReference type="ChEBI" id="CHEBI:29991"/>
        <dbReference type="ChEBI" id="CHEBI:30616"/>
        <dbReference type="ChEBI" id="CHEBI:33019"/>
        <dbReference type="ChEBI" id="CHEBI:78442"/>
        <dbReference type="ChEBI" id="CHEBI:78516"/>
        <dbReference type="ChEBI" id="CHEBI:456215"/>
        <dbReference type="EC" id="6.1.1.12"/>
    </reaction>
</comment>
<comment type="subcellular location">
    <subcellularLocation>
        <location evidence="1">Cytoplasm</location>
    </subcellularLocation>
</comment>
<feature type="domain" description="Aminoacyl-transfer RNA synthetases class-II family profile" evidence="13">
    <location>
        <begin position="361"/>
        <end position="664"/>
    </location>
</feature>
<feature type="compositionally biased region" description="Low complexity" evidence="12">
    <location>
        <begin position="163"/>
        <end position="173"/>
    </location>
</feature>
<dbReference type="PANTHER" id="PTHR43450">
    <property type="entry name" value="ASPARTYL-TRNA SYNTHETASE"/>
    <property type="match status" value="1"/>
</dbReference>
<dbReference type="InterPro" id="IPR004523">
    <property type="entry name" value="Asp-tRNA_synthase_2"/>
</dbReference>
<evidence type="ECO:0000256" key="1">
    <source>
        <dbReference type="ARBA" id="ARBA00004496"/>
    </source>
</evidence>
<dbReference type="EMBL" id="QZBZ01000463">
    <property type="protein sequence ID" value="TIA29260.1"/>
    <property type="molecule type" value="Genomic_DNA"/>
</dbReference>
<dbReference type="SUPFAM" id="SSF55681">
    <property type="entry name" value="Class II aaRS and biotin synthetases"/>
    <property type="match status" value="1"/>
</dbReference>
<dbReference type="Pfam" id="PF09924">
    <property type="entry name" value="LPG_synthase_C"/>
    <property type="match status" value="1"/>
</dbReference>
<dbReference type="Proteomes" id="UP000308724">
    <property type="component" value="Unassembled WGS sequence"/>
</dbReference>
<dbReference type="EC" id="6.1.1.12" evidence="3"/>
<keyword evidence="5" id="KW-0436">Ligase</keyword>
<dbReference type="GO" id="GO:0005829">
    <property type="term" value="C:cytosol"/>
    <property type="evidence" value="ECO:0007669"/>
    <property type="project" value="TreeGrafter"/>
</dbReference>
<evidence type="ECO:0000256" key="6">
    <source>
        <dbReference type="ARBA" id="ARBA00022741"/>
    </source>
</evidence>
<dbReference type="InterPro" id="IPR006195">
    <property type="entry name" value="aa-tRNA-synth_II"/>
</dbReference>
<dbReference type="Pfam" id="PF00152">
    <property type="entry name" value="tRNA-synt_2"/>
    <property type="match status" value="1"/>
</dbReference>
<feature type="compositionally biased region" description="Polar residues" evidence="12">
    <location>
        <begin position="19"/>
        <end position="40"/>
    </location>
</feature>
<evidence type="ECO:0000256" key="3">
    <source>
        <dbReference type="ARBA" id="ARBA00012841"/>
    </source>
</evidence>
<comment type="similarity">
    <text evidence="2">Belongs to the class-II aminoacyl-tRNA synthetase family. Type 2 subfamily.</text>
</comment>
<dbReference type="FunFam" id="3.30.930.10:FF:000013">
    <property type="entry name" value="Aspartate--tRNA ligase, cytoplasmic"/>
    <property type="match status" value="1"/>
</dbReference>